<dbReference type="EMBL" id="BSDI01000044">
    <property type="protein sequence ID" value="GLI01395.1"/>
    <property type="molecule type" value="Genomic_DNA"/>
</dbReference>
<comment type="caution">
    <text evidence="1">The sequence shown here is derived from an EMBL/GenBank/DDBJ whole genome shotgun (WGS) entry which is preliminary data.</text>
</comment>
<evidence type="ECO:0000313" key="1">
    <source>
        <dbReference type="EMBL" id="GLI01395.1"/>
    </source>
</evidence>
<evidence type="ECO:0000313" key="2">
    <source>
        <dbReference type="Proteomes" id="UP001144280"/>
    </source>
</evidence>
<gene>
    <name evidence="1" type="ORF">Pa4123_66710</name>
</gene>
<keyword evidence="2" id="KW-1185">Reference proteome</keyword>
<evidence type="ECO:0008006" key="3">
    <source>
        <dbReference type="Google" id="ProtNLM"/>
    </source>
</evidence>
<accession>A0ABQ5R3X5</accession>
<dbReference type="InterPro" id="IPR053161">
    <property type="entry name" value="Ulvan_degrading_GH"/>
</dbReference>
<dbReference type="PANTHER" id="PTHR36848:SF2">
    <property type="entry name" value="SECRETED PROTEIN"/>
    <property type="match status" value="1"/>
</dbReference>
<name>A0ABQ5R3X5_9ACTN</name>
<dbReference type="Gene3D" id="3.40.50.880">
    <property type="match status" value="1"/>
</dbReference>
<dbReference type="InterPro" id="IPR008979">
    <property type="entry name" value="Galactose-bd-like_sf"/>
</dbReference>
<dbReference type="Proteomes" id="UP001144280">
    <property type="component" value="Unassembled WGS sequence"/>
</dbReference>
<dbReference type="PANTHER" id="PTHR36848">
    <property type="entry name" value="DNA-BINDING PROTEIN (PUTATIVE SECRETED PROTEIN)-RELATED"/>
    <property type="match status" value="1"/>
</dbReference>
<sequence length="1288" mass="138169">MNLPPRLAAVLREPPREFSPVAIWWWSGAKLDRRRLRWQLERFVAGGVHNLVVLNLAPTGPMFGSDADDPPFFSDEWWELLDGVCDDAAGLGARLWFYDQLGFSGADIQARLVEGHPEYAGQWLAPDGSVRTRGFDYLSTVACATLLDRVHGEFARRLGHHLGGAIAGSFQDELPALPTWSAAFASEFASRRGYELDPALLWTDSDPLIRRDYQLTRAELAEEAFFRPLADWHTRYGLLAGCDQQDPARAGDPVAGVQLYADYPRTHRWFSAPGSDHHGDARVHSSLSHLYGHPRTWIEAFHSSGWGGTLEETLDWLLPWLRAGATLYNPHAVYYTTKAGWWEWAPPSTDWRQPYWHHHRLFADTVTRLCAALSLGRHACDIAVLLPTATVQAGTRLDGHVSDDALRAQRVYRDLVGDLTWFHTVPGALDRLCREADVIDDDSVARADVVDGRLQVADEAYRAVILPACTVIDERVAARLDEFVTSGGTLIAVGTAPTPRVIRASLKLLEQREGRPDHAGLLAHFAAGRAHLVDDAAAVGPLLPAPPVAAPVPSLVRDVDGTRVVFITAAASRASDVSVGRPDERGISLGWLDARYDFDPARYHESVTVRVRDVPPHAVLADPFTGDVRALPCTVVDGTVEVRVPFDHGPAALIAFPPAHLPAQPVSSRLSSALAAPFRVTAASGSAAPASATALSAAPVLGTLAPADAASGSERSTVELAPLWTSALVSTMDDTWGDFGAAGTVERWTVRHRLDGDAEWGEAHATFGPHALRGSASPDAGTAPEPRGELMRTAGEEVLVYSTSRGIHKDPIHREVLGPKGHVPEEFLALGAARAGEPVRVRCDLILDEPVDGWLAVGAAAAKSGTLGGAALAFDDRGYLGLAPVRLAPGRHALALDLAPDEDLDLRAYIAVVRDATAFERPEWMYAGGPPRPGSTVTLRTTVTLRAEAEAAGTAGRLQVAAREALVIRLNGAEVGRQGGFEPYAEQATPRVRRYDLGDLLSPGRNEVAVEFTEESGAGAVLVDGVAFSGRHWTAERDGVRVETLVRRRQYGDPAALHLWRRPHPLPETAWLSGAAAGDVVVPTVLAVPAEAVQWFSFPIPPGATAMRLGVHGEADVSVDGAEVARGEGALAVDLGAAPSGPRTCVVRVTTRPGYSHGAALAGPVVFDVDDGLIGLGDWEEQGLAGFSGGVRYRQRFTVDSAGPATVDLGRVRGTAEVALNGEPLGARFCGPYRFAGAVRAGDNELEVVVYGTLAPYLDQVSPTHFVYPGQRQTGLFGPVNVIRASLK</sequence>
<dbReference type="SUPFAM" id="SSF49785">
    <property type="entry name" value="Galactose-binding domain-like"/>
    <property type="match status" value="1"/>
</dbReference>
<protein>
    <recommendedName>
        <fullName evidence="3">Glycoside hydrolase</fullName>
    </recommendedName>
</protein>
<organism evidence="1 2">
    <name type="scientific">Phytohabitans aurantiacus</name>
    <dbReference type="NCBI Taxonomy" id="3016789"/>
    <lineage>
        <taxon>Bacteria</taxon>
        <taxon>Bacillati</taxon>
        <taxon>Actinomycetota</taxon>
        <taxon>Actinomycetes</taxon>
        <taxon>Micromonosporales</taxon>
        <taxon>Micromonosporaceae</taxon>
    </lineage>
</organism>
<dbReference type="Gene3D" id="2.60.120.260">
    <property type="entry name" value="Galactose-binding domain-like"/>
    <property type="match status" value="2"/>
</dbReference>
<reference evidence="1" key="1">
    <citation type="submission" date="2022-12" db="EMBL/GenBank/DDBJ databases">
        <title>New Phytohabitans aurantiacus sp. RD004123 nov., an actinomycete isolated from soil.</title>
        <authorList>
            <person name="Triningsih D.W."/>
            <person name="Harunari E."/>
            <person name="Igarashi Y."/>
        </authorList>
    </citation>
    <scope>NUCLEOTIDE SEQUENCE</scope>
    <source>
        <strain evidence="1">RD004123</strain>
    </source>
</reference>
<proteinExistence type="predicted"/>
<dbReference type="RefSeq" id="WP_281902382.1">
    <property type="nucleotide sequence ID" value="NZ_BSDI01000044.1"/>
</dbReference>
<dbReference type="InterPro" id="IPR029062">
    <property type="entry name" value="Class_I_gatase-like"/>
</dbReference>